<sequence>MRLDAYIDAASALQQNISLMDANVEVGITNLSQEISKSVGDCASINSQYEKLKEVLCGGGNPGIATGLEGAWGVLFVVSLLWIPLLFCMCQAKKHADQVRYGRLELRADMLEKDQPVTGDTVNVRILLGAPFNNVADNKVARICMEVQDRLAMVADIPPKYFKVTSQGANNSIFPLDICVQLGRFWISNPAQSPLQSERDAKILTFVGFLKASAENSFQENGNKSVGSWYKAPWRGFFPRNPLLSTVKLEVVGDNNVRTINPRVSAPVPFPAENPEPVFYSQAQITQDSKNQIKEEINNRSGERIEIETSLRPTEYKSTGADFMFQPPVGIPSAPTLEEIQEGSYQPSAACQVTQA</sequence>
<protein>
    <submittedName>
        <fullName evidence="1">Uncharacterized protein</fullName>
    </submittedName>
</protein>
<gene>
    <name evidence="1" type="ORF">CCUR1050_LOCUS26227</name>
</gene>
<name>A0A7S0MSJ9_9CRYP</name>
<organism evidence="1">
    <name type="scientific">Cryptomonas curvata</name>
    <dbReference type="NCBI Taxonomy" id="233186"/>
    <lineage>
        <taxon>Eukaryota</taxon>
        <taxon>Cryptophyceae</taxon>
        <taxon>Cryptomonadales</taxon>
        <taxon>Cryptomonadaceae</taxon>
        <taxon>Cryptomonas</taxon>
    </lineage>
</organism>
<accession>A0A7S0MSJ9</accession>
<evidence type="ECO:0000313" key="1">
    <source>
        <dbReference type="EMBL" id="CAD8649725.1"/>
    </source>
</evidence>
<dbReference type="EMBL" id="HBEZ01047687">
    <property type="protein sequence ID" value="CAD8649725.1"/>
    <property type="molecule type" value="Transcribed_RNA"/>
</dbReference>
<reference evidence="1" key="1">
    <citation type="submission" date="2021-01" db="EMBL/GenBank/DDBJ databases">
        <authorList>
            <person name="Corre E."/>
            <person name="Pelletier E."/>
            <person name="Niang G."/>
            <person name="Scheremetjew M."/>
            <person name="Finn R."/>
            <person name="Kale V."/>
            <person name="Holt S."/>
            <person name="Cochrane G."/>
            <person name="Meng A."/>
            <person name="Brown T."/>
            <person name="Cohen L."/>
        </authorList>
    </citation>
    <scope>NUCLEOTIDE SEQUENCE</scope>
    <source>
        <strain evidence="1">CCAP979/52</strain>
    </source>
</reference>
<proteinExistence type="predicted"/>
<dbReference type="AlphaFoldDB" id="A0A7S0MSJ9"/>